<dbReference type="OrthoDB" id="1929566at2759"/>
<evidence type="ECO:0000313" key="1">
    <source>
        <dbReference type="EMBL" id="RDX76176.1"/>
    </source>
</evidence>
<dbReference type="Proteomes" id="UP000257109">
    <property type="component" value="Unassembled WGS sequence"/>
</dbReference>
<comment type="caution">
    <text evidence="1">The sequence shown here is derived from an EMBL/GenBank/DDBJ whole genome shotgun (WGS) entry which is preliminary data.</text>
</comment>
<sequence length="65" mass="7610">VQPRVMDLYLTLVMDERPQTIVETSTDADKLSLNLMRLTMTINAKPFMPKVDFARKFMKLVKEYS</sequence>
<dbReference type="AlphaFoldDB" id="A0A371FCZ7"/>
<organism evidence="1 2">
    <name type="scientific">Mucuna pruriens</name>
    <name type="common">Velvet bean</name>
    <name type="synonym">Dolichos pruriens</name>
    <dbReference type="NCBI Taxonomy" id="157652"/>
    <lineage>
        <taxon>Eukaryota</taxon>
        <taxon>Viridiplantae</taxon>
        <taxon>Streptophyta</taxon>
        <taxon>Embryophyta</taxon>
        <taxon>Tracheophyta</taxon>
        <taxon>Spermatophyta</taxon>
        <taxon>Magnoliopsida</taxon>
        <taxon>eudicotyledons</taxon>
        <taxon>Gunneridae</taxon>
        <taxon>Pentapetalae</taxon>
        <taxon>rosids</taxon>
        <taxon>fabids</taxon>
        <taxon>Fabales</taxon>
        <taxon>Fabaceae</taxon>
        <taxon>Papilionoideae</taxon>
        <taxon>50 kb inversion clade</taxon>
        <taxon>NPAAA clade</taxon>
        <taxon>indigoferoid/millettioid clade</taxon>
        <taxon>Phaseoleae</taxon>
        <taxon>Mucuna</taxon>
    </lineage>
</organism>
<proteinExistence type="predicted"/>
<protein>
    <submittedName>
        <fullName evidence="1">Uncharacterized protein</fullName>
    </submittedName>
</protein>
<dbReference type="EMBL" id="QJKJ01009604">
    <property type="protein sequence ID" value="RDX76176.1"/>
    <property type="molecule type" value="Genomic_DNA"/>
</dbReference>
<keyword evidence="2" id="KW-1185">Reference proteome</keyword>
<name>A0A371FCZ7_MUCPR</name>
<feature type="non-terminal residue" evidence="1">
    <location>
        <position position="1"/>
    </location>
</feature>
<gene>
    <name evidence="1" type="ORF">CR513_43865</name>
</gene>
<evidence type="ECO:0000313" key="2">
    <source>
        <dbReference type="Proteomes" id="UP000257109"/>
    </source>
</evidence>
<accession>A0A371FCZ7</accession>
<reference evidence="1" key="1">
    <citation type="submission" date="2018-05" db="EMBL/GenBank/DDBJ databases">
        <title>Draft genome of Mucuna pruriens seed.</title>
        <authorList>
            <person name="Nnadi N.E."/>
            <person name="Vos R."/>
            <person name="Hasami M.H."/>
            <person name="Devisetty U.K."/>
            <person name="Aguiy J.C."/>
        </authorList>
    </citation>
    <scope>NUCLEOTIDE SEQUENCE [LARGE SCALE GENOMIC DNA]</scope>
    <source>
        <strain evidence="1">JCA_2017</strain>
    </source>
</reference>